<dbReference type="AlphaFoldDB" id="A0A7J5ZD72"/>
<dbReference type="InterPro" id="IPR041228">
    <property type="entry name" value="Dynein_C"/>
</dbReference>
<dbReference type="GO" id="GO:0051959">
    <property type="term" value="F:dynein light intermediate chain binding"/>
    <property type="evidence" value="ECO:0007669"/>
    <property type="project" value="InterPro"/>
</dbReference>
<dbReference type="PANTHER" id="PTHR46961:SF16">
    <property type="entry name" value="DYNEIN AXONEMAL HEAVY CHAIN 17-RELATED"/>
    <property type="match status" value="1"/>
</dbReference>
<dbReference type="GO" id="GO:0030286">
    <property type="term" value="C:dynein complex"/>
    <property type="evidence" value="ECO:0007669"/>
    <property type="project" value="InterPro"/>
</dbReference>
<dbReference type="InterPro" id="IPR042219">
    <property type="entry name" value="AAA_lid_11_sf"/>
</dbReference>
<reference evidence="3 4" key="1">
    <citation type="submission" date="2020-03" db="EMBL/GenBank/DDBJ databases">
        <title>Dissostichus mawsoni Genome sequencing and assembly.</title>
        <authorList>
            <person name="Park H."/>
        </authorList>
    </citation>
    <scope>NUCLEOTIDE SEQUENCE [LARGE SCALE GENOMIC DNA]</scope>
    <source>
        <strain evidence="3">DM0001</strain>
        <tissue evidence="3">Muscle</tissue>
    </source>
</reference>
<evidence type="ECO:0000313" key="4">
    <source>
        <dbReference type="Proteomes" id="UP000518266"/>
    </source>
</evidence>
<comment type="caution">
    <text evidence="3">The sequence shown here is derived from an EMBL/GenBank/DDBJ whole genome shotgun (WGS) entry which is preliminary data.</text>
</comment>
<name>A0A7J5ZD72_DISMA</name>
<proteinExistence type="predicted"/>
<keyword evidence="4" id="KW-1185">Reference proteome</keyword>
<evidence type="ECO:0000259" key="2">
    <source>
        <dbReference type="Pfam" id="PF18199"/>
    </source>
</evidence>
<dbReference type="GO" id="GO:0007018">
    <property type="term" value="P:microtubule-based movement"/>
    <property type="evidence" value="ECO:0007669"/>
    <property type="project" value="InterPro"/>
</dbReference>
<protein>
    <submittedName>
        <fullName evidence="3">Uncharacterized protein</fullName>
    </submittedName>
</protein>
<gene>
    <name evidence="3" type="ORF">F7725_021378</name>
</gene>
<accession>A0A7J5ZD72</accession>
<sequence length="338" mass="38934">MTTICNLNWKSKHMCPQLNTTRYLLVPYDDLRYLFGEIMYGGHITDDWDRRLCRTYLEEFIKPEMMEGELQLAPGFFRLETWTTTATTRKSYFIHGFAQASQNIKLSFYTRGKTSVYLLLCLPRPATYPSAVFLRASPLSCSSLLTLAYPRSLASDLRSTSGDIPWPWTFWIIIPSSVQSKPLKHQITYISCTAAVRGSFNQLSFPALVDSSIIVESELDDDPSDKNDPSEEDFNIVVRVVLEEIMEKLPEKFNMVDLLGRAEERTPYQVVALQGCERMNILTQEIRRSLHQLSLGLKVGRRTFCLCLSVKTQYTILLSCYCQDMWMSMYRCFAVTKT</sequence>
<dbReference type="InterPro" id="IPR026983">
    <property type="entry name" value="DHC"/>
</dbReference>
<organism evidence="3 4">
    <name type="scientific">Dissostichus mawsoni</name>
    <name type="common">Antarctic cod</name>
    <dbReference type="NCBI Taxonomy" id="36200"/>
    <lineage>
        <taxon>Eukaryota</taxon>
        <taxon>Metazoa</taxon>
        <taxon>Chordata</taxon>
        <taxon>Craniata</taxon>
        <taxon>Vertebrata</taxon>
        <taxon>Euteleostomi</taxon>
        <taxon>Actinopterygii</taxon>
        <taxon>Neopterygii</taxon>
        <taxon>Teleostei</taxon>
        <taxon>Neoteleostei</taxon>
        <taxon>Acanthomorphata</taxon>
        <taxon>Eupercaria</taxon>
        <taxon>Perciformes</taxon>
        <taxon>Notothenioidei</taxon>
        <taxon>Nototheniidae</taxon>
        <taxon>Dissostichus</taxon>
    </lineage>
</organism>
<evidence type="ECO:0000313" key="3">
    <source>
        <dbReference type="EMBL" id="KAF3858979.1"/>
    </source>
</evidence>
<dbReference type="Gene3D" id="1.10.8.720">
    <property type="entry name" value="Region D6 of dynein motor"/>
    <property type="match status" value="1"/>
</dbReference>
<dbReference type="Pfam" id="PF18199">
    <property type="entry name" value="Dynein_C"/>
    <property type="match status" value="1"/>
</dbReference>
<feature type="domain" description="Dynein heavy chain AAA lid" evidence="1">
    <location>
        <begin position="25"/>
        <end position="81"/>
    </location>
</feature>
<feature type="domain" description="Dynein heavy chain C-terminal" evidence="2">
    <location>
        <begin position="228"/>
        <end position="298"/>
    </location>
</feature>
<dbReference type="Pfam" id="PF18198">
    <property type="entry name" value="AAA_lid_11"/>
    <property type="match status" value="1"/>
</dbReference>
<dbReference type="PANTHER" id="PTHR46961">
    <property type="entry name" value="DYNEIN HEAVY CHAIN 1, AXONEMAL-LIKE PROTEIN"/>
    <property type="match status" value="1"/>
</dbReference>
<dbReference type="EMBL" id="JAAKFY010000003">
    <property type="protein sequence ID" value="KAF3858979.1"/>
    <property type="molecule type" value="Genomic_DNA"/>
</dbReference>
<dbReference type="OrthoDB" id="447173at2759"/>
<dbReference type="InterPro" id="IPR041658">
    <property type="entry name" value="AAA_lid_11"/>
</dbReference>
<dbReference type="Proteomes" id="UP000518266">
    <property type="component" value="Unassembled WGS sequence"/>
</dbReference>
<evidence type="ECO:0000259" key="1">
    <source>
        <dbReference type="Pfam" id="PF18198"/>
    </source>
</evidence>
<dbReference type="GO" id="GO:0045505">
    <property type="term" value="F:dynein intermediate chain binding"/>
    <property type="evidence" value="ECO:0007669"/>
    <property type="project" value="InterPro"/>
</dbReference>
<dbReference type="Gene3D" id="1.20.1270.280">
    <property type="match status" value="1"/>
</dbReference>